<evidence type="ECO:0008006" key="6">
    <source>
        <dbReference type="Google" id="ProtNLM"/>
    </source>
</evidence>
<dbReference type="CDD" id="cd00154">
    <property type="entry name" value="Rab"/>
    <property type="match status" value="1"/>
</dbReference>
<evidence type="ECO:0000313" key="4">
    <source>
        <dbReference type="EMBL" id="KAL0265197.1"/>
    </source>
</evidence>
<sequence length="331" mass="35882">MAGSDVEAKVVVLGSQGVGKTSLVHRYVKNAFANTTSTVGASFLTKKVVDIDTSTVVRLQIWDTAGQERYRSISKLYYRGANAAVLCYDITDPKSFEEMGRWLIELKNNLGDDIILHVVGTKVDRVAEDPSARKVPFERCIAYVAENLFPQQAQQDKQPTSVPKSLWGVTGVTGGGKDDSGMASPQSNRSSGFWGQDVGWDCCHEISAKDGEGVEEVFRVITRKLVEQRNKTMEQDFLSSGGVTPALNGGPGQAGYFDYSSGSASGSFRVGMGDKRRSWLGFPTPSPGLGGPMQTPGGEEWSAEIERTEKKATLLRGDQRGLMIRPANDEA</sequence>
<dbReference type="SMART" id="SM00174">
    <property type="entry name" value="RHO"/>
    <property type="match status" value="1"/>
</dbReference>
<dbReference type="PROSITE" id="PS51419">
    <property type="entry name" value="RAB"/>
    <property type="match status" value="1"/>
</dbReference>
<dbReference type="InterPro" id="IPR005225">
    <property type="entry name" value="Small_GTP-bd"/>
</dbReference>
<comment type="caution">
    <text evidence="4">The sequence shown here is derived from an EMBL/GenBank/DDBJ whole genome shotgun (WGS) entry which is preliminary data.</text>
</comment>
<evidence type="ECO:0000313" key="5">
    <source>
        <dbReference type="Proteomes" id="UP001430584"/>
    </source>
</evidence>
<reference evidence="4 5" key="1">
    <citation type="submission" date="2024-02" db="EMBL/GenBank/DDBJ databases">
        <title>De novo assembly and annotation of 12 fungi associated with fruit tree decline syndrome in Ontario, Canada.</title>
        <authorList>
            <person name="Sulman M."/>
            <person name="Ellouze W."/>
            <person name="Ilyukhin E."/>
        </authorList>
    </citation>
    <scope>NUCLEOTIDE SEQUENCE [LARGE SCALE GENOMIC DNA]</scope>
    <source>
        <strain evidence="4 5">FDS-637</strain>
    </source>
</reference>
<keyword evidence="2" id="KW-0342">GTP-binding</keyword>
<dbReference type="SMART" id="SM00173">
    <property type="entry name" value="RAS"/>
    <property type="match status" value="1"/>
</dbReference>
<accession>A0ABR3CWC1</accession>
<feature type="compositionally biased region" description="Polar residues" evidence="3">
    <location>
        <begin position="152"/>
        <end position="163"/>
    </location>
</feature>
<dbReference type="PROSITE" id="PS51421">
    <property type="entry name" value="RAS"/>
    <property type="match status" value="1"/>
</dbReference>
<name>A0ABR3CWC1_9PEZI</name>
<evidence type="ECO:0000256" key="2">
    <source>
        <dbReference type="ARBA" id="ARBA00023134"/>
    </source>
</evidence>
<feature type="region of interest" description="Disordered" evidence="3">
    <location>
        <begin position="284"/>
        <end position="304"/>
    </location>
</feature>
<feature type="region of interest" description="Disordered" evidence="3">
    <location>
        <begin position="152"/>
        <end position="191"/>
    </location>
</feature>
<keyword evidence="5" id="KW-1185">Reference proteome</keyword>
<dbReference type="PANTHER" id="PTHR24073">
    <property type="entry name" value="DRAB5-RELATED"/>
    <property type="match status" value="1"/>
</dbReference>
<dbReference type="InterPro" id="IPR027417">
    <property type="entry name" value="P-loop_NTPase"/>
</dbReference>
<dbReference type="InterPro" id="IPR001806">
    <property type="entry name" value="Small_GTPase"/>
</dbReference>
<organism evidence="4 5">
    <name type="scientific">Diplodia seriata</name>
    <dbReference type="NCBI Taxonomy" id="420778"/>
    <lineage>
        <taxon>Eukaryota</taxon>
        <taxon>Fungi</taxon>
        <taxon>Dikarya</taxon>
        <taxon>Ascomycota</taxon>
        <taxon>Pezizomycotina</taxon>
        <taxon>Dothideomycetes</taxon>
        <taxon>Dothideomycetes incertae sedis</taxon>
        <taxon>Botryosphaeriales</taxon>
        <taxon>Botryosphaeriaceae</taxon>
        <taxon>Diplodia</taxon>
    </lineage>
</organism>
<dbReference type="EMBL" id="JAJVCZ030000001">
    <property type="protein sequence ID" value="KAL0265197.1"/>
    <property type="molecule type" value="Genomic_DNA"/>
</dbReference>
<gene>
    <name evidence="4" type="ORF">SLS55_001162</name>
</gene>
<proteinExistence type="predicted"/>
<protein>
    <recommendedName>
        <fullName evidence="6">Ras-domain-containing protein</fullName>
    </recommendedName>
</protein>
<dbReference type="PROSITE" id="PS51417">
    <property type="entry name" value="ARF"/>
    <property type="match status" value="1"/>
</dbReference>
<dbReference type="Pfam" id="PF00071">
    <property type="entry name" value="Ras"/>
    <property type="match status" value="1"/>
</dbReference>
<dbReference type="Proteomes" id="UP001430584">
    <property type="component" value="Unassembled WGS sequence"/>
</dbReference>
<dbReference type="NCBIfam" id="TIGR00231">
    <property type="entry name" value="small_GTP"/>
    <property type="match status" value="1"/>
</dbReference>
<evidence type="ECO:0000256" key="3">
    <source>
        <dbReference type="SAM" id="MobiDB-lite"/>
    </source>
</evidence>
<dbReference type="SUPFAM" id="SSF52540">
    <property type="entry name" value="P-loop containing nucleoside triphosphate hydrolases"/>
    <property type="match status" value="1"/>
</dbReference>
<dbReference type="RefSeq" id="XP_066637937.1">
    <property type="nucleotide sequence ID" value="XM_066772658.1"/>
</dbReference>
<dbReference type="SMART" id="SM00175">
    <property type="entry name" value="RAB"/>
    <property type="match status" value="1"/>
</dbReference>
<evidence type="ECO:0000256" key="1">
    <source>
        <dbReference type="ARBA" id="ARBA00022741"/>
    </source>
</evidence>
<dbReference type="PRINTS" id="PR00449">
    <property type="entry name" value="RASTRNSFRMNG"/>
</dbReference>
<dbReference type="Gene3D" id="3.40.50.300">
    <property type="entry name" value="P-loop containing nucleotide triphosphate hydrolases"/>
    <property type="match status" value="1"/>
</dbReference>
<dbReference type="GeneID" id="92005247"/>
<dbReference type="PROSITE" id="PS51420">
    <property type="entry name" value="RHO"/>
    <property type="match status" value="1"/>
</dbReference>
<keyword evidence="1" id="KW-0547">Nucleotide-binding</keyword>